<reference evidence="2" key="1">
    <citation type="submission" date="2014-12" db="EMBL/GenBank/DDBJ databases">
        <title>Genome Sequence of Valsa Canker Pathogens Uncovers a Specific Adaption of Colonization on Woody Bark.</title>
        <authorList>
            <person name="Yin Z."/>
            <person name="Liu H."/>
            <person name="Gao X."/>
            <person name="Li Z."/>
            <person name="Song N."/>
            <person name="Ke X."/>
            <person name="Dai Q."/>
            <person name="Wu Y."/>
            <person name="Sun Y."/>
            <person name="Xu J.-R."/>
            <person name="Kang Z.K."/>
            <person name="Wang L."/>
            <person name="Huang L."/>
        </authorList>
    </citation>
    <scope>NUCLEOTIDE SEQUENCE [LARGE SCALE GENOMIC DNA]</scope>
    <source>
        <strain evidence="2">SXYL134</strain>
    </source>
</reference>
<dbReference type="AlphaFoldDB" id="A0A194UPE2"/>
<dbReference type="Proteomes" id="UP000078576">
    <property type="component" value="Unassembled WGS sequence"/>
</dbReference>
<name>A0A194UPE2_CYTMA</name>
<sequence>MAAAQVPRNFKLLAELEKGEKGMGAGKCLLLWFGRPRGYSHDPLARNNLGTSSCTRALRHSLNYGPIMGECS</sequence>
<accession>A0A194UPE2</accession>
<gene>
    <name evidence="1" type="ORF">VP1G_10603</name>
</gene>
<protein>
    <submittedName>
        <fullName evidence="1">Ubiquitin-conjugating enzyme spm2</fullName>
    </submittedName>
</protein>
<organism evidence="1 2">
    <name type="scientific">Cytospora mali</name>
    <name type="common">Apple Valsa canker fungus</name>
    <name type="synonym">Valsa mali</name>
    <dbReference type="NCBI Taxonomy" id="578113"/>
    <lineage>
        <taxon>Eukaryota</taxon>
        <taxon>Fungi</taxon>
        <taxon>Dikarya</taxon>
        <taxon>Ascomycota</taxon>
        <taxon>Pezizomycotina</taxon>
        <taxon>Sordariomycetes</taxon>
        <taxon>Sordariomycetidae</taxon>
        <taxon>Diaporthales</taxon>
        <taxon>Cytosporaceae</taxon>
        <taxon>Cytospora</taxon>
    </lineage>
</organism>
<keyword evidence="2" id="KW-1185">Reference proteome</keyword>
<proteinExistence type="predicted"/>
<evidence type="ECO:0000313" key="1">
    <source>
        <dbReference type="EMBL" id="KUI53513.1"/>
    </source>
</evidence>
<evidence type="ECO:0000313" key="2">
    <source>
        <dbReference type="Proteomes" id="UP000078576"/>
    </source>
</evidence>
<dbReference type="EMBL" id="KN714669">
    <property type="protein sequence ID" value="KUI53513.1"/>
    <property type="molecule type" value="Genomic_DNA"/>
</dbReference>
<dbReference type="OrthoDB" id="6508832at2759"/>